<keyword evidence="2" id="KW-0805">Transcription regulation</keyword>
<dbReference type="SUPFAM" id="SSF46785">
    <property type="entry name" value="Winged helix' DNA-binding domain"/>
    <property type="match status" value="1"/>
</dbReference>
<dbReference type="SUPFAM" id="SSF53850">
    <property type="entry name" value="Periplasmic binding protein-like II"/>
    <property type="match status" value="1"/>
</dbReference>
<keyword evidence="4" id="KW-0804">Transcription</keyword>
<dbReference type="FunFam" id="1.10.10.10:FF:000001">
    <property type="entry name" value="LysR family transcriptional regulator"/>
    <property type="match status" value="1"/>
</dbReference>
<dbReference type="RefSeq" id="WP_086065322.1">
    <property type="nucleotide sequence ID" value="NZ_CP021108.1"/>
</dbReference>
<gene>
    <name evidence="6" type="ORF">CAL12_15185</name>
</gene>
<dbReference type="Pfam" id="PF00126">
    <property type="entry name" value="HTH_1"/>
    <property type="match status" value="1"/>
</dbReference>
<dbReference type="PROSITE" id="PS50931">
    <property type="entry name" value="HTH_LYSR"/>
    <property type="match status" value="1"/>
</dbReference>
<protein>
    <submittedName>
        <fullName evidence="6">LysR family transcriptional regulator</fullName>
    </submittedName>
</protein>
<name>A0A1W6YLS3_9BORD</name>
<dbReference type="GO" id="GO:0003700">
    <property type="term" value="F:DNA-binding transcription factor activity"/>
    <property type="evidence" value="ECO:0007669"/>
    <property type="project" value="InterPro"/>
</dbReference>
<dbReference type="Gene3D" id="3.40.190.290">
    <property type="match status" value="1"/>
</dbReference>
<comment type="similarity">
    <text evidence="1">Belongs to the LysR transcriptional regulatory family.</text>
</comment>
<dbReference type="InterPro" id="IPR036388">
    <property type="entry name" value="WH-like_DNA-bd_sf"/>
</dbReference>
<dbReference type="InterPro" id="IPR005119">
    <property type="entry name" value="LysR_subst-bd"/>
</dbReference>
<proteinExistence type="inferred from homology"/>
<dbReference type="OrthoDB" id="464481at2"/>
<dbReference type="Gene3D" id="1.10.10.10">
    <property type="entry name" value="Winged helix-like DNA-binding domain superfamily/Winged helix DNA-binding domain"/>
    <property type="match status" value="1"/>
</dbReference>
<dbReference type="AlphaFoldDB" id="A0A1W6YLS3"/>
<dbReference type="GO" id="GO:0000976">
    <property type="term" value="F:transcription cis-regulatory region binding"/>
    <property type="evidence" value="ECO:0007669"/>
    <property type="project" value="TreeGrafter"/>
</dbReference>
<evidence type="ECO:0000259" key="5">
    <source>
        <dbReference type="PROSITE" id="PS50931"/>
    </source>
</evidence>
<accession>A0A1W6YLS3</accession>
<dbReference type="EMBL" id="CP021108">
    <property type="protein sequence ID" value="ARP82027.1"/>
    <property type="molecule type" value="Genomic_DNA"/>
</dbReference>
<dbReference type="InterPro" id="IPR000847">
    <property type="entry name" value="LysR_HTH_N"/>
</dbReference>
<reference evidence="6 7" key="1">
    <citation type="submission" date="2017-05" db="EMBL/GenBank/DDBJ databases">
        <title>Complete and WGS of Bordetella genogroups.</title>
        <authorList>
            <person name="Spilker T."/>
            <person name="LiPuma J."/>
        </authorList>
    </citation>
    <scope>NUCLEOTIDE SEQUENCE [LARGE SCALE GENOMIC DNA]</scope>
    <source>
        <strain evidence="6 7">AU19157</strain>
    </source>
</reference>
<organism evidence="6 7">
    <name type="scientific">Bordetella genomosp. 8</name>
    <dbReference type="NCBI Taxonomy" id="1416806"/>
    <lineage>
        <taxon>Bacteria</taxon>
        <taxon>Pseudomonadati</taxon>
        <taxon>Pseudomonadota</taxon>
        <taxon>Betaproteobacteria</taxon>
        <taxon>Burkholderiales</taxon>
        <taxon>Alcaligenaceae</taxon>
        <taxon>Bordetella</taxon>
    </lineage>
</organism>
<keyword evidence="3" id="KW-0238">DNA-binding</keyword>
<evidence type="ECO:0000256" key="2">
    <source>
        <dbReference type="ARBA" id="ARBA00023015"/>
    </source>
</evidence>
<dbReference type="Pfam" id="PF03466">
    <property type="entry name" value="LysR_substrate"/>
    <property type="match status" value="1"/>
</dbReference>
<sequence length="296" mass="32351">MEIAELEIFRAVAQEQSVTRAARRLRRVQSNVTTRVKNLEEDLSTTLFQRGGRRMLLTPEGQRLLEYADRILALAAEARQAVRDEAPRGPLRLGSMEAAAASRLPGVLASFNRKWPAVRIDIKTGTTQALADAVGAHRLDCAIVAHPAGGRPQQADMERLGPGLEGHYLFSERLLLVAPPSHPRIRRARDIRVRTIAAFAQGCTYRNCVDDWLARDGDSLDGWGVLEQGSYASILACVMAGTAVAAVPQSVLDMHPAAASASTTYLRSVNSFLIRRAGFGTSAYKALYDEMRRAAD</sequence>
<evidence type="ECO:0000256" key="1">
    <source>
        <dbReference type="ARBA" id="ARBA00009437"/>
    </source>
</evidence>
<dbReference type="PANTHER" id="PTHR30126:SF40">
    <property type="entry name" value="HTH-TYPE TRANSCRIPTIONAL REGULATOR GLTR"/>
    <property type="match status" value="1"/>
</dbReference>
<keyword evidence="7" id="KW-1185">Reference proteome</keyword>
<feature type="domain" description="HTH lysR-type" evidence="5">
    <location>
        <begin position="1"/>
        <end position="58"/>
    </location>
</feature>
<evidence type="ECO:0000256" key="3">
    <source>
        <dbReference type="ARBA" id="ARBA00023125"/>
    </source>
</evidence>
<dbReference type="Proteomes" id="UP000194151">
    <property type="component" value="Chromosome"/>
</dbReference>
<evidence type="ECO:0000256" key="4">
    <source>
        <dbReference type="ARBA" id="ARBA00023163"/>
    </source>
</evidence>
<evidence type="ECO:0000313" key="7">
    <source>
        <dbReference type="Proteomes" id="UP000194151"/>
    </source>
</evidence>
<dbReference type="PANTHER" id="PTHR30126">
    <property type="entry name" value="HTH-TYPE TRANSCRIPTIONAL REGULATOR"/>
    <property type="match status" value="1"/>
</dbReference>
<dbReference type="KEGG" id="bgv:CAL12_15185"/>
<dbReference type="InterPro" id="IPR036390">
    <property type="entry name" value="WH_DNA-bd_sf"/>
</dbReference>
<dbReference type="STRING" id="1416806.CAL12_15185"/>
<evidence type="ECO:0000313" key="6">
    <source>
        <dbReference type="EMBL" id="ARP82027.1"/>
    </source>
</evidence>